<proteinExistence type="predicted"/>
<reference evidence="2" key="1">
    <citation type="submission" date="2023-01" db="EMBL/GenBank/DDBJ databases">
        <authorList>
            <person name="Bendele M."/>
            <person name="Baldwin A.R."/>
            <person name="Chauncey H.A."/>
            <person name="Connelly K.A."/>
            <person name="Daniel I."/>
            <person name="Fitzgerald E.B."/>
            <person name="McKinney B.E."/>
            <person name="Murray D.M."/>
            <person name="Parshall S."/>
            <person name="Stokes L.T."/>
            <person name="Tanaka K.N."/>
            <person name="Vinson E.C."/>
            <person name="Klevikis C."/>
            <person name="Temple L."/>
            <person name="Utz L."/>
            <person name="Rinehart C.A."/>
            <person name="Garlena R.A."/>
            <person name="Russell D.A."/>
            <person name="Jacobs-Sera D."/>
            <person name="Hatfull G.F."/>
        </authorList>
    </citation>
    <scope>NUCLEOTIDE SEQUENCE [LARGE SCALE GENOMIC DNA]</scope>
</reference>
<accession>A0AAE9ZKW5</accession>
<organism evidence="1 2">
    <name type="scientific">Microbacterium phage Caron</name>
    <dbReference type="NCBI Taxonomy" id="3028494"/>
    <lineage>
        <taxon>Viruses</taxon>
        <taxon>Duplodnaviria</taxon>
        <taxon>Heunggongvirae</taxon>
        <taxon>Uroviricota</taxon>
        <taxon>Caudoviricetes</taxon>
        <taxon>Casidaviridae</taxon>
        <taxon>Barnstormervirus</taxon>
        <taxon>Barnstormervirus caron</taxon>
    </lineage>
</organism>
<name>A0AAE9ZKW5_9CAUD</name>
<dbReference type="Proteomes" id="UP001219759">
    <property type="component" value="Segment"/>
</dbReference>
<protein>
    <submittedName>
        <fullName evidence="1">Uncharacterized protein</fullName>
    </submittedName>
</protein>
<dbReference type="EMBL" id="OQ190481">
    <property type="protein sequence ID" value="WDS52093.1"/>
    <property type="molecule type" value="Genomic_DNA"/>
</dbReference>
<evidence type="ECO:0000313" key="1">
    <source>
        <dbReference type="EMBL" id="WDS52093.1"/>
    </source>
</evidence>
<sequence length="49" mass="5462">MSARELLFAHLRENDPRLLEWAADVLARAPFVGLDEALRSVHLVHALAA</sequence>
<keyword evidence="2" id="KW-1185">Reference proteome</keyword>
<evidence type="ECO:0000313" key="2">
    <source>
        <dbReference type="Proteomes" id="UP001219759"/>
    </source>
</evidence>
<gene>
    <name evidence="1" type="primary">67</name>
    <name evidence="1" type="ORF">SEA_CARON_67</name>
</gene>